<dbReference type="PANTHER" id="PTHR11706">
    <property type="entry name" value="SOLUTE CARRIER PROTEIN FAMILY 11 MEMBER"/>
    <property type="match status" value="1"/>
</dbReference>
<evidence type="ECO:0000313" key="8">
    <source>
        <dbReference type="EMBL" id="MFD2933837.1"/>
    </source>
</evidence>
<dbReference type="EMBL" id="JBHUOM010000002">
    <property type="protein sequence ID" value="MFD2933837.1"/>
    <property type="molecule type" value="Genomic_DNA"/>
</dbReference>
<organism evidence="8 9">
    <name type="scientific">Spirosoma flavum</name>
    <dbReference type="NCBI Taxonomy" id="2048557"/>
    <lineage>
        <taxon>Bacteria</taxon>
        <taxon>Pseudomonadati</taxon>
        <taxon>Bacteroidota</taxon>
        <taxon>Cytophagia</taxon>
        <taxon>Cytophagales</taxon>
        <taxon>Cytophagaceae</taxon>
        <taxon>Spirosoma</taxon>
    </lineage>
</organism>
<feature type="transmembrane region" description="Helical" evidence="7">
    <location>
        <begin position="105"/>
        <end position="124"/>
    </location>
</feature>
<evidence type="ECO:0000256" key="3">
    <source>
        <dbReference type="ARBA" id="ARBA00022692"/>
    </source>
</evidence>
<keyword evidence="6 7" id="KW-0472">Membrane</keyword>
<evidence type="ECO:0000256" key="7">
    <source>
        <dbReference type="SAM" id="Phobius"/>
    </source>
</evidence>
<sequence>MITGASDDDPSGIATYSQAGAQFGLATLWTAWITFPLMAAIQEMCARVGIVTAQGLAGVIKQHYSRSVLYLVILISFPAIALNIGADITGMGAVAHLLFPPIPTAVFNVFFTGLLMGVIIYFPYETIASVLKWLCLTLLLYLVIPFVTHQDWGLIARSTILPTIHLNKDFASMLVAILGTSISPYLFFWQASMEVENRQANSPAVLVDKRDINTMRTDVNIGMLCSNIVMFFMMLSAGTVLFKAGIHHIDTVDQAAKAYEPLAGEWAYL</sequence>
<keyword evidence="2" id="KW-0813">Transport</keyword>
<dbReference type="Proteomes" id="UP001597512">
    <property type="component" value="Unassembled WGS sequence"/>
</dbReference>
<keyword evidence="9" id="KW-1185">Reference proteome</keyword>
<comment type="subcellular location">
    <subcellularLocation>
        <location evidence="1">Membrane</location>
        <topology evidence="1">Multi-pass membrane protein</topology>
    </subcellularLocation>
</comment>
<dbReference type="InterPro" id="IPR001046">
    <property type="entry name" value="NRAMP_fam"/>
</dbReference>
<keyword evidence="3 7" id="KW-0812">Transmembrane</keyword>
<evidence type="ECO:0000256" key="4">
    <source>
        <dbReference type="ARBA" id="ARBA00022847"/>
    </source>
</evidence>
<feature type="transmembrane region" description="Helical" evidence="7">
    <location>
        <begin position="68"/>
        <end position="99"/>
    </location>
</feature>
<accession>A0ABW6AH49</accession>
<protein>
    <submittedName>
        <fullName evidence="8">NRAMP family divalent metal transporter</fullName>
    </submittedName>
</protein>
<reference evidence="9" key="1">
    <citation type="journal article" date="2019" name="Int. J. Syst. Evol. Microbiol.">
        <title>The Global Catalogue of Microorganisms (GCM) 10K type strain sequencing project: providing services to taxonomists for standard genome sequencing and annotation.</title>
        <authorList>
            <consortium name="The Broad Institute Genomics Platform"/>
            <consortium name="The Broad Institute Genome Sequencing Center for Infectious Disease"/>
            <person name="Wu L."/>
            <person name="Ma J."/>
        </authorList>
    </citation>
    <scope>NUCLEOTIDE SEQUENCE [LARGE SCALE GENOMIC DNA]</scope>
    <source>
        <strain evidence="9">KCTC 52490</strain>
    </source>
</reference>
<name>A0ABW6AH49_9BACT</name>
<dbReference type="RefSeq" id="WP_381500825.1">
    <property type="nucleotide sequence ID" value="NZ_JBHUOM010000002.1"/>
</dbReference>
<evidence type="ECO:0000256" key="6">
    <source>
        <dbReference type="ARBA" id="ARBA00023136"/>
    </source>
</evidence>
<evidence type="ECO:0000256" key="5">
    <source>
        <dbReference type="ARBA" id="ARBA00022989"/>
    </source>
</evidence>
<keyword evidence="5 7" id="KW-1133">Transmembrane helix</keyword>
<evidence type="ECO:0000256" key="2">
    <source>
        <dbReference type="ARBA" id="ARBA00022448"/>
    </source>
</evidence>
<gene>
    <name evidence="8" type="ORF">ACFS25_08600</name>
</gene>
<evidence type="ECO:0000256" key="1">
    <source>
        <dbReference type="ARBA" id="ARBA00004141"/>
    </source>
</evidence>
<dbReference type="PANTHER" id="PTHR11706:SF33">
    <property type="entry name" value="NATURAL RESISTANCE-ASSOCIATED MACROPHAGE PROTEIN 2"/>
    <property type="match status" value="1"/>
</dbReference>
<feature type="transmembrane region" description="Helical" evidence="7">
    <location>
        <begin position="219"/>
        <end position="242"/>
    </location>
</feature>
<keyword evidence="4" id="KW-0769">Symport</keyword>
<proteinExistence type="predicted"/>
<dbReference type="Pfam" id="PF01566">
    <property type="entry name" value="Nramp"/>
    <property type="match status" value="1"/>
</dbReference>
<feature type="transmembrane region" description="Helical" evidence="7">
    <location>
        <begin position="131"/>
        <end position="150"/>
    </location>
</feature>
<comment type="caution">
    <text evidence="8">The sequence shown here is derived from an EMBL/GenBank/DDBJ whole genome shotgun (WGS) entry which is preliminary data.</text>
</comment>
<feature type="transmembrane region" description="Helical" evidence="7">
    <location>
        <begin position="170"/>
        <end position="189"/>
    </location>
</feature>
<feature type="transmembrane region" description="Helical" evidence="7">
    <location>
        <begin position="20"/>
        <end position="41"/>
    </location>
</feature>
<evidence type="ECO:0000313" key="9">
    <source>
        <dbReference type="Proteomes" id="UP001597512"/>
    </source>
</evidence>